<evidence type="ECO:0000313" key="3">
    <source>
        <dbReference type="EMBL" id="KAL1892356.1"/>
    </source>
</evidence>
<dbReference type="EMBL" id="JAWCUI010000045">
    <property type="protein sequence ID" value="KAL1892356.1"/>
    <property type="molecule type" value="Genomic_DNA"/>
</dbReference>
<dbReference type="Pfam" id="PF25545">
    <property type="entry name" value="DUF7924"/>
    <property type="match status" value="1"/>
</dbReference>
<dbReference type="Proteomes" id="UP001583186">
    <property type="component" value="Unassembled WGS sequence"/>
</dbReference>
<name>A0ABR3YVF6_9PEZI</name>
<evidence type="ECO:0000313" key="4">
    <source>
        <dbReference type="Proteomes" id="UP001583186"/>
    </source>
</evidence>
<evidence type="ECO:0000259" key="2">
    <source>
        <dbReference type="Pfam" id="PF25545"/>
    </source>
</evidence>
<comment type="caution">
    <text evidence="3">The sequence shown here is derived from an EMBL/GenBank/DDBJ whole genome shotgun (WGS) entry which is preliminary data.</text>
</comment>
<feature type="compositionally biased region" description="Polar residues" evidence="1">
    <location>
        <begin position="377"/>
        <end position="405"/>
    </location>
</feature>
<feature type="region of interest" description="Disordered" evidence="1">
    <location>
        <begin position="1"/>
        <end position="39"/>
    </location>
</feature>
<feature type="domain" description="DUF7924" evidence="2">
    <location>
        <begin position="126"/>
        <end position="283"/>
    </location>
</feature>
<accession>A0ABR3YVF6</accession>
<organism evidence="3 4">
    <name type="scientific">Sporothrix stenoceras</name>
    <dbReference type="NCBI Taxonomy" id="5173"/>
    <lineage>
        <taxon>Eukaryota</taxon>
        <taxon>Fungi</taxon>
        <taxon>Dikarya</taxon>
        <taxon>Ascomycota</taxon>
        <taxon>Pezizomycotina</taxon>
        <taxon>Sordariomycetes</taxon>
        <taxon>Sordariomycetidae</taxon>
        <taxon>Ophiostomatales</taxon>
        <taxon>Ophiostomataceae</taxon>
        <taxon>Sporothrix</taxon>
    </lineage>
</organism>
<keyword evidence="4" id="KW-1185">Reference proteome</keyword>
<feature type="compositionally biased region" description="Low complexity" evidence="1">
    <location>
        <begin position="333"/>
        <end position="350"/>
    </location>
</feature>
<gene>
    <name evidence="3" type="ORF">Sste5346_007094</name>
</gene>
<feature type="region of interest" description="Disordered" evidence="1">
    <location>
        <begin position="330"/>
        <end position="405"/>
    </location>
</feature>
<sequence length="405" mass="43736">MPPKKVPSTPGEGPAPVAAGSSQSSSSGAALSSSRRSSAYDGNFESHMDDFKILAVARSSRPSNLVEVVAALRAPREEARDAVTEDDFARLQAAYDRAFDEDDVVTIILPLVVGPSDWFEHNSSRNVLCNNLTPLTNNTIVSIKPNVYYGAPSSQFAPDVRATLAAHIIPTAAAPRPLLPNFFVEIKGPSGTEIVALRQVRYDGAVGARAMHSLQNYAAVRDGLPRSAHVYDGRVRALSVTLFSDRLRIFGHHITAPAPGESRPTYHMTRLGGWLLTEEFDQFRQGVYAYRNARDLARRFRDELIAEANNVARISGVGMATEEANEAATVFPDTTGQTGQTDQTDQTDQTNSQPSMAPPAEPASRVASKRPLDFTTADANDSGPASKTNRSSHRTNATDANNETE</sequence>
<protein>
    <recommendedName>
        <fullName evidence="2">DUF7924 domain-containing protein</fullName>
    </recommendedName>
</protein>
<dbReference type="InterPro" id="IPR057684">
    <property type="entry name" value="DUF7924"/>
</dbReference>
<reference evidence="3 4" key="1">
    <citation type="journal article" date="2024" name="IMA Fungus">
        <title>IMA Genome - F19 : A genome assembly and annotation guide to empower mycologists, including annotated draft genome sequences of Ceratocystis pirilliformis, Diaporthe australafricana, Fusarium ophioides, Paecilomyces lecythidis, and Sporothrix stenoceras.</title>
        <authorList>
            <person name="Aylward J."/>
            <person name="Wilson A.M."/>
            <person name="Visagie C.M."/>
            <person name="Spraker J."/>
            <person name="Barnes I."/>
            <person name="Buitendag C."/>
            <person name="Ceriani C."/>
            <person name="Del Mar Angel L."/>
            <person name="du Plessis D."/>
            <person name="Fuchs T."/>
            <person name="Gasser K."/>
            <person name="Kramer D."/>
            <person name="Li W."/>
            <person name="Munsamy K."/>
            <person name="Piso A."/>
            <person name="Price J.L."/>
            <person name="Sonnekus B."/>
            <person name="Thomas C."/>
            <person name="van der Nest A."/>
            <person name="van Dijk A."/>
            <person name="van Heerden A."/>
            <person name="van Vuuren N."/>
            <person name="Yilmaz N."/>
            <person name="Duong T.A."/>
            <person name="van der Merwe N.A."/>
            <person name="Wingfield M.J."/>
            <person name="Wingfield B.D."/>
        </authorList>
    </citation>
    <scope>NUCLEOTIDE SEQUENCE [LARGE SCALE GENOMIC DNA]</scope>
    <source>
        <strain evidence="3 4">CMW 5346</strain>
    </source>
</reference>
<proteinExistence type="predicted"/>
<evidence type="ECO:0000256" key="1">
    <source>
        <dbReference type="SAM" id="MobiDB-lite"/>
    </source>
</evidence>
<feature type="compositionally biased region" description="Low complexity" evidence="1">
    <location>
        <begin position="18"/>
        <end position="39"/>
    </location>
</feature>